<dbReference type="AlphaFoldDB" id="B9RQM6"/>
<gene>
    <name evidence="20" type="ORF">RCOM_1494390</name>
</gene>
<dbReference type="PANTHER" id="PTHR47982">
    <property type="entry name" value="PROLINE-RICH RECEPTOR-LIKE PROTEIN KINASE PERK4"/>
    <property type="match status" value="1"/>
</dbReference>
<accession>B9RQM6</accession>
<keyword evidence="4 17" id="KW-0723">Serine/threonine-protein kinase</keyword>
<dbReference type="CDD" id="cd14066">
    <property type="entry name" value="STKc_IRAK"/>
    <property type="match status" value="1"/>
</dbReference>
<evidence type="ECO:0000256" key="9">
    <source>
        <dbReference type="ARBA" id="ARBA00022777"/>
    </source>
</evidence>
<keyword evidence="12" id="KW-0472">Membrane</keyword>
<dbReference type="InterPro" id="IPR047117">
    <property type="entry name" value="PERK1-13-like"/>
</dbReference>
<dbReference type="PANTHER" id="PTHR47982:SF17">
    <property type="entry name" value="NON-SPECIFIC SERINE_THREONINE PROTEIN KINASE"/>
    <property type="match status" value="1"/>
</dbReference>
<evidence type="ECO:0000256" key="10">
    <source>
        <dbReference type="ARBA" id="ARBA00022840"/>
    </source>
</evidence>
<keyword evidence="5" id="KW-0597">Phosphoprotein</keyword>
<evidence type="ECO:0000256" key="18">
    <source>
        <dbReference type="SAM" id="MobiDB-lite"/>
    </source>
</evidence>
<keyword evidence="3" id="KW-1003">Cell membrane</keyword>
<dbReference type="PROSITE" id="PS50011">
    <property type="entry name" value="PROTEIN_KINASE_DOM"/>
    <property type="match status" value="1"/>
</dbReference>
<feature type="region of interest" description="Disordered" evidence="18">
    <location>
        <begin position="64"/>
        <end position="94"/>
    </location>
</feature>
<dbReference type="FunFam" id="3.30.200.20:FF:000162">
    <property type="entry name" value="Adenine nucleotide alpha hydrolase-like domain kinase"/>
    <property type="match status" value="1"/>
</dbReference>
<dbReference type="GO" id="GO:0004674">
    <property type="term" value="F:protein serine/threonine kinase activity"/>
    <property type="evidence" value="ECO:0007669"/>
    <property type="project" value="UniProtKB-KW"/>
</dbReference>
<evidence type="ECO:0000313" key="20">
    <source>
        <dbReference type="EMBL" id="EEF46465.1"/>
    </source>
</evidence>
<evidence type="ECO:0000256" key="7">
    <source>
        <dbReference type="ARBA" id="ARBA00022692"/>
    </source>
</evidence>
<dbReference type="SMART" id="SM00220">
    <property type="entry name" value="S_TKc"/>
    <property type="match status" value="1"/>
</dbReference>
<evidence type="ECO:0000256" key="15">
    <source>
        <dbReference type="ARBA" id="ARBA00048679"/>
    </source>
</evidence>
<dbReference type="eggNOG" id="KOG1187">
    <property type="taxonomic scope" value="Eukaryota"/>
</dbReference>
<dbReference type="PROSITE" id="PS00108">
    <property type="entry name" value="PROTEIN_KINASE_ST"/>
    <property type="match status" value="1"/>
</dbReference>
<name>B9RQM6_RICCO</name>
<keyword evidence="8 16" id="KW-0547">Nucleotide-binding</keyword>
<evidence type="ECO:0000313" key="21">
    <source>
        <dbReference type="Proteomes" id="UP000008311"/>
    </source>
</evidence>
<organism evidence="20 21">
    <name type="scientific">Ricinus communis</name>
    <name type="common">Castor bean</name>
    <dbReference type="NCBI Taxonomy" id="3988"/>
    <lineage>
        <taxon>Eukaryota</taxon>
        <taxon>Viridiplantae</taxon>
        <taxon>Streptophyta</taxon>
        <taxon>Embryophyta</taxon>
        <taxon>Tracheophyta</taxon>
        <taxon>Spermatophyta</taxon>
        <taxon>Magnoliopsida</taxon>
        <taxon>eudicotyledons</taxon>
        <taxon>Gunneridae</taxon>
        <taxon>Pentapetalae</taxon>
        <taxon>rosids</taxon>
        <taxon>fabids</taxon>
        <taxon>Malpighiales</taxon>
        <taxon>Euphorbiaceae</taxon>
        <taxon>Acalyphoideae</taxon>
        <taxon>Acalypheae</taxon>
        <taxon>Ricinus</taxon>
    </lineage>
</organism>
<dbReference type="PROSITE" id="PS00107">
    <property type="entry name" value="PROTEIN_KINASE_ATP"/>
    <property type="match status" value="1"/>
</dbReference>
<feature type="domain" description="Protein kinase" evidence="19">
    <location>
        <begin position="123"/>
        <end position="394"/>
    </location>
</feature>
<dbReference type="InParanoid" id="B9RQM6"/>
<evidence type="ECO:0000256" key="14">
    <source>
        <dbReference type="ARBA" id="ARBA00047899"/>
    </source>
</evidence>
<keyword evidence="9 20" id="KW-0418">Kinase</keyword>
<evidence type="ECO:0000256" key="12">
    <source>
        <dbReference type="ARBA" id="ARBA00023136"/>
    </source>
</evidence>
<keyword evidence="10 16" id="KW-0067">ATP-binding</keyword>
<evidence type="ECO:0000256" key="11">
    <source>
        <dbReference type="ARBA" id="ARBA00022989"/>
    </source>
</evidence>
<reference evidence="21" key="1">
    <citation type="journal article" date="2010" name="Nat. Biotechnol.">
        <title>Draft genome sequence of the oilseed species Ricinus communis.</title>
        <authorList>
            <person name="Chan A.P."/>
            <person name="Crabtree J."/>
            <person name="Zhao Q."/>
            <person name="Lorenzi H."/>
            <person name="Orvis J."/>
            <person name="Puiu D."/>
            <person name="Melake-Berhan A."/>
            <person name="Jones K.M."/>
            <person name="Redman J."/>
            <person name="Chen G."/>
            <person name="Cahoon E.B."/>
            <person name="Gedil M."/>
            <person name="Stanke M."/>
            <person name="Haas B.J."/>
            <person name="Wortman J.R."/>
            <person name="Fraser-Liggett C.M."/>
            <person name="Ravel J."/>
            <person name="Rabinowicz P.D."/>
        </authorList>
    </citation>
    <scope>NUCLEOTIDE SEQUENCE [LARGE SCALE GENOMIC DNA]</scope>
    <source>
        <strain evidence="21">cv. Hale</strain>
    </source>
</reference>
<evidence type="ECO:0000256" key="3">
    <source>
        <dbReference type="ARBA" id="ARBA00022475"/>
    </source>
</evidence>
<dbReference type="GO" id="GO:0106310">
    <property type="term" value="F:protein serine kinase activity"/>
    <property type="evidence" value="ECO:0007669"/>
    <property type="project" value="RHEA"/>
</dbReference>
<proteinExistence type="inferred from homology"/>
<dbReference type="Proteomes" id="UP000008311">
    <property type="component" value="Unassembled WGS sequence"/>
</dbReference>
<keyword evidence="21" id="KW-1185">Reference proteome</keyword>
<dbReference type="GO" id="GO:0005524">
    <property type="term" value="F:ATP binding"/>
    <property type="evidence" value="ECO:0007669"/>
    <property type="project" value="UniProtKB-UniRule"/>
</dbReference>
<dbReference type="InterPro" id="IPR017441">
    <property type="entry name" value="Protein_kinase_ATP_BS"/>
</dbReference>
<dbReference type="InterPro" id="IPR011009">
    <property type="entry name" value="Kinase-like_dom_sf"/>
</dbReference>
<comment type="catalytic activity">
    <reaction evidence="14">
        <text>L-threonyl-[protein] + ATP = O-phospho-L-threonyl-[protein] + ADP + H(+)</text>
        <dbReference type="Rhea" id="RHEA:46608"/>
        <dbReference type="Rhea" id="RHEA-COMP:11060"/>
        <dbReference type="Rhea" id="RHEA-COMP:11605"/>
        <dbReference type="ChEBI" id="CHEBI:15378"/>
        <dbReference type="ChEBI" id="CHEBI:30013"/>
        <dbReference type="ChEBI" id="CHEBI:30616"/>
        <dbReference type="ChEBI" id="CHEBI:61977"/>
        <dbReference type="ChEBI" id="CHEBI:456216"/>
        <dbReference type="EC" id="2.7.11.1"/>
    </reaction>
</comment>
<dbReference type="EMBL" id="EQ973801">
    <property type="protein sequence ID" value="EEF46465.1"/>
    <property type="molecule type" value="Genomic_DNA"/>
</dbReference>
<evidence type="ECO:0000256" key="4">
    <source>
        <dbReference type="ARBA" id="ARBA00022527"/>
    </source>
</evidence>
<dbReference type="InterPro" id="IPR000719">
    <property type="entry name" value="Prot_kinase_dom"/>
</dbReference>
<keyword evidence="6 20" id="KW-0808">Transferase</keyword>
<evidence type="ECO:0000256" key="6">
    <source>
        <dbReference type="ARBA" id="ARBA00022679"/>
    </source>
</evidence>
<keyword evidence="11" id="KW-1133">Transmembrane helix</keyword>
<evidence type="ECO:0000256" key="16">
    <source>
        <dbReference type="PROSITE-ProRule" id="PRU10141"/>
    </source>
</evidence>
<dbReference type="Gene3D" id="1.10.510.10">
    <property type="entry name" value="Transferase(Phosphotransferase) domain 1"/>
    <property type="match status" value="1"/>
</dbReference>
<protein>
    <recommendedName>
        <fullName evidence="2">non-specific serine/threonine protein kinase</fullName>
        <ecNumber evidence="2">2.7.11.1</ecNumber>
    </recommendedName>
</protein>
<sequence length="397" mass="44811">MFIFLTYILSADKSNFTTPPLVTPLQLRESSDLIDIQAARRSCEYVDSSESASELPDLRIEQSSPDSLEFLEPTNIEPTPTEDTAVDSVEELPTSERSPIIEKCQYRPRIFTYDEMGIATGYFSHVHLLGEGGFAHVYKGVLRNTGEVVAIKKFKYRDGQREDEFEKEIKAISSVRHRNLVKLIGYCINGPDRLLVLEFVPNNSLKTHLHGKKTPTLEWPKRINIAIGSAKGLEYLHEDCNPKIIHRDIKADNILLDADFKPKLADFANAKFFPDSVTHLFTDVRGTSGYIAPEYADTRMLTDKSDVYSYGVLLLELITGKQPDDDHTDIVGWVVPQLDEGNYDFLVDPNLQEYDPEQMRQLIICAAACVRKDPDSRPKMSQIVRVLEGATPVANDL</sequence>
<evidence type="ECO:0000259" key="19">
    <source>
        <dbReference type="PROSITE" id="PS50011"/>
    </source>
</evidence>
<evidence type="ECO:0000256" key="2">
    <source>
        <dbReference type="ARBA" id="ARBA00012513"/>
    </source>
</evidence>
<comment type="subcellular location">
    <subcellularLocation>
        <location evidence="1">Cell membrane</location>
        <topology evidence="1">Single-pass membrane protein</topology>
    </subcellularLocation>
</comment>
<dbReference type="FunFam" id="1.10.510.10:FF:000146">
    <property type="entry name" value="LRR receptor-like serine/threonine-protein kinase IOS1"/>
    <property type="match status" value="1"/>
</dbReference>
<comment type="similarity">
    <text evidence="17">Belongs to the protein kinase superfamily.</text>
</comment>
<dbReference type="SUPFAM" id="SSF56112">
    <property type="entry name" value="Protein kinase-like (PK-like)"/>
    <property type="match status" value="1"/>
</dbReference>
<feature type="binding site" evidence="16">
    <location>
        <position position="153"/>
    </location>
    <ligand>
        <name>ATP</name>
        <dbReference type="ChEBI" id="CHEBI:30616"/>
    </ligand>
</feature>
<dbReference type="Gene3D" id="3.30.200.20">
    <property type="entry name" value="Phosphorylase Kinase, domain 1"/>
    <property type="match status" value="1"/>
</dbReference>
<evidence type="ECO:0000256" key="1">
    <source>
        <dbReference type="ARBA" id="ARBA00004162"/>
    </source>
</evidence>
<dbReference type="GO" id="GO:0005886">
    <property type="term" value="C:plasma membrane"/>
    <property type="evidence" value="ECO:0000318"/>
    <property type="project" value="GO_Central"/>
</dbReference>
<evidence type="ECO:0000256" key="5">
    <source>
        <dbReference type="ARBA" id="ARBA00022553"/>
    </source>
</evidence>
<dbReference type="EC" id="2.7.11.1" evidence="2"/>
<dbReference type="Pfam" id="PF00069">
    <property type="entry name" value="Pkinase"/>
    <property type="match status" value="1"/>
</dbReference>
<evidence type="ECO:0000256" key="8">
    <source>
        <dbReference type="ARBA" id="ARBA00022741"/>
    </source>
</evidence>
<evidence type="ECO:0000256" key="13">
    <source>
        <dbReference type="ARBA" id="ARBA00023170"/>
    </source>
</evidence>
<evidence type="ECO:0000256" key="17">
    <source>
        <dbReference type="RuleBase" id="RU000304"/>
    </source>
</evidence>
<comment type="catalytic activity">
    <reaction evidence="15">
        <text>L-seryl-[protein] + ATP = O-phospho-L-seryl-[protein] + ADP + H(+)</text>
        <dbReference type="Rhea" id="RHEA:17989"/>
        <dbReference type="Rhea" id="RHEA-COMP:9863"/>
        <dbReference type="Rhea" id="RHEA-COMP:11604"/>
        <dbReference type="ChEBI" id="CHEBI:15378"/>
        <dbReference type="ChEBI" id="CHEBI:29999"/>
        <dbReference type="ChEBI" id="CHEBI:30616"/>
        <dbReference type="ChEBI" id="CHEBI:83421"/>
        <dbReference type="ChEBI" id="CHEBI:456216"/>
        <dbReference type="EC" id="2.7.11.1"/>
    </reaction>
</comment>
<keyword evidence="13" id="KW-0675">Receptor</keyword>
<dbReference type="STRING" id="3988.B9RQM6"/>
<dbReference type="InterPro" id="IPR008271">
    <property type="entry name" value="Ser/Thr_kinase_AS"/>
</dbReference>
<keyword evidence="7" id="KW-0812">Transmembrane</keyword>